<name>A0AAU9UME9_EUPED</name>
<accession>A0AAU9UME9</accession>
<keyword evidence="2" id="KW-1185">Reference proteome</keyword>
<dbReference type="AlphaFoldDB" id="A0AAU9UME9"/>
<evidence type="ECO:0000313" key="2">
    <source>
        <dbReference type="Proteomes" id="UP001153954"/>
    </source>
</evidence>
<proteinExistence type="predicted"/>
<comment type="caution">
    <text evidence="1">The sequence shown here is derived from an EMBL/GenBank/DDBJ whole genome shotgun (WGS) entry which is preliminary data.</text>
</comment>
<protein>
    <submittedName>
        <fullName evidence="1">Uncharacterized protein</fullName>
    </submittedName>
</protein>
<reference evidence="1" key="1">
    <citation type="submission" date="2022-03" db="EMBL/GenBank/DDBJ databases">
        <authorList>
            <person name="Tunstrom K."/>
        </authorList>
    </citation>
    <scope>NUCLEOTIDE SEQUENCE</scope>
</reference>
<organism evidence="1 2">
    <name type="scientific">Euphydryas editha</name>
    <name type="common">Edith's checkerspot</name>
    <dbReference type="NCBI Taxonomy" id="104508"/>
    <lineage>
        <taxon>Eukaryota</taxon>
        <taxon>Metazoa</taxon>
        <taxon>Ecdysozoa</taxon>
        <taxon>Arthropoda</taxon>
        <taxon>Hexapoda</taxon>
        <taxon>Insecta</taxon>
        <taxon>Pterygota</taxon>
        <taxon>Neoptera</taxon>
        <taxon>Endopterygota</taxon>
        <taxon>Lepidoptera</taxon>
        <taxon>Glossata</taxon>
        <taxon>Ditrysia</taxon>
        <taxon>Papilionoidea</taxon>
        <taxon>Nymphalidae</taxon>
        <taxon>Nymphalinae</taxon>
        <taxon>Euphydryas</taxon>
    </lineage>
</organism>
<dbReference type="EMBL" id="CAKOGL010000020">
    <property type="protein sequence ID" value="CAH2098829.1"/>
    <property type="molecule type" value="Genomic_DNA"/>
</dbReference>
<gene>
    <name evidence="1" type="ORF">EEDITHA_LOCUS13906</name>
</gene>
<dbReference type="Proteomes" id="UP001153954">
    <property type="component" value="Unassembled WGS sequence"/>
</dbReference>
<sequence>MSVIAVGGVPLKMNLKHVIKLMAPLVNGHFEALNFAKGKNGKKNCYLRLSLKLDPLQVIQRINAKQFAEWKPYAFIPKSVPKMQLPSRLKTIPSKLQQALKIANDSQKQLLKQAHHSIMREMQTKYAGLNKIKKNLGKEEYEKFIFAIGQVVYKRLIEIVETNKDITSNYMLSESYRKKHPHFGDFQLIISTLHQLQDAEGKPRSQIQENELTKFNLIPDLLDNVPFDKIKAACDKYVDNITSKVLEHVSNLPMEENPDNDRIEEAARIKVREQMKKLTPYLPDIIREVVNKHIINQESNLFHIMLIYGEPNLPGKDVMRPWLKRYRAFNVARDMRMFNLLTVRVSRETLMPLLADDGTLVGGSKLVIRPCDIPFVKVNADLYKNENETLLDEQKTMEIDPNQEKEWSEDW</sequence>
<evidence type="ECO:0000313" key="1">
    <source>
        <dbReference type="EMBL" id="CAH2098829.1"/>
    </source>
</evidence>